<dbReference type="AlphaFoldDB" id="A0A8B6F499"/>
<protein>
    <submittedName>
        <fullName evidence="1">Uncharacterized protein</fullName>
    </submittedName>
</protein>
<gene>
    <name evidence="1" type="ORF">MGAL_10B079691</name>
</gene>
<organism evidence="1 2">
    <name type="scientific">Mytilus galloprovincialis</name>
    <name type="common">Mediterranean mussel</name>
    <dbReference type="NCBI Taxonomy" id="29158"/>
    <lineage>
        <taxon>Eukaryota</taxon>
        <taxon>Metazoa</taxon>
        <taxon>Spiralia</taxon>
        <taxon>Lophotrochozoa</taxon>
        <taxon>Mollusca</taxon>
        <taxon>Bivalvia</taxon>
        <taxon>Autobranchia</taxon>
        <taxon>Pteriomorphia</taxon>
        <taxon>Mytilida</taxon>
        <taxon>Mytiloidea</taxon>
        <taxon>Mytilidae</taxon>
        <taxon>Mytilinae</taxon>
        <taxon>Mytilus</taxon>
    </lineage>
</organism>
<accession>A0A8B6F499</accession>
<reference evidence="1" key="1">
    <citation type="submission" date="2018-11" db="EMBL/GenBank/DDBJ databases">
        <authorList>
            <person name="Alioto T."/>
            <person name="Alioto T."/>
        </authorList>
    </citation>
    <scope>NUCLEOTIDE SEQUENCE</scope>
</reference>
<evidence type="ECO:0000313" key="2">
    <source>
        <dbReference type="Proteomes" id="UP000596742"/>
    </source>
</evidence>
<keyword evidence="2" id="KW-1185">Reference proteome</keyword>
<evidence type="ECO:0000313" key="1">
    <source>
        <dbReference type="EMBL" id="VDI44378.1"/>
    </source>
</evidence>
<sequence>MEWFANEEDDEATTSLLTHQICRNKEHDEDPTELHNEWDTKFNADTENMIFSSRSYALDNDSPDSDTLDGNIVEDSLSNKLLDCCCGGRRWKYANAFDKTEYPLLFRGKHLIGTIIGIILYYYDIISDIYLAEEYFRLKHF</sequence>
<name>A0A8B6F499_MYTGA</name>
<proteinExistence type="predicted"/>
<dbReference type="Proteomes" id="UP000596742">
    <property type="component" value="Unassembled WGS sequence"/>
</dbReference>
<comment type="caution">
    <text evidence="1">The sequence shown here is derived from an EMBL/GenBank/DDBJ whole genome shotgun (WGS) entry which is preliminary data.</text>
</comment>
<dbReference type="EMBL" id="UYJE01006249">
    <property type="protein sequence ID" value="VDI44378.1"/>
    <property type="molecule type" value="Genomic_DNA"/>
</dbReference>